<protein>
    <submittedName>
        <fullName evidence="2">Uncharacterized protein</fullName>
    </submittedName>
</protein>
<organism evidence="2 3">
    <name type="scientific">Baudoinia panamericana (strain UAMH 10762)</name>
    <name type="common">Angels' share fungus</name>
    <name type="synonym">Baudoinia compniacensis (strain UAMH 10762)</name>
    <dbReference type="NCBI Taxonomy" id="717646"/>
    <lineage>
        <taxon>Eukaryota</taxon>
        <taxon>Fungi</taxon>
        <taxon>Dikarya</taxon>
        <taxon>Ascomycota</taxon>
        <taxon>Pezizomycotina</taxon>
        <taxon>Dothideomycetes</taxon>
        <taxon>Dothideomycetidae</taxon>
        <taxon>Mycosphaerellales</taxon>
        <taxon>Teratosphaeriaceae</taxon>
        <taxon>Baudoinia</taxon>
    </lineage>
</organism>
<feature type="region of interest" description="Disordered" evidence="1">
    <location>
        <begin position="49"/>
        <end position="71"/>
    </location>
</feature>
<evidence type="ECO:0000313" key="3">
    <source>
        <dbReference type="Proteomes" id="UP000011761"/>
    </source>
</evidence>
<reference evidence="2 3" key="1">
    <citation type="journal article" date="2012" name="PLoS Pathog.">
        <title>Diverse lifestyles and strategies of plant pathogenesis encoded in the genomes of eighteen Dothideomycetes fungi.</title>
        <authorList>
            <person name="Ohm R.A."/>
            <person name="Feau N."/>
            <person name="Henrissat B."/>
            <person name="Schoch C.L."/>
            <person name="Horwitz B.A."/>
            <person name="Barry K.W."/>
            <person name="Condon B.J."/>
            <person name="Copeland A.C."/>
            <person name="Dhillon B."/>
            <person name="Glaser F."/>
            <person name="Hesse C.N."/>
            <person name="Kosti I."/>
            <person name="LaButti K."/>
            <person name="Lindquist E.A."/>
            <person name="Lucas S."/>
            <person name="Salamov A.A."/>
            <person name="Bradshaw R.E."/>
            <person name="Ciuffetti L."/>
            <person name="Hamelin R.C."/>
            <person name="Kema G.H.J."/>
            <person name="Lawrence C."/>
            <person name="Scott J.A."/>
            <person name="Spatafora J.W."/>
            <person name="Turgeon B.G."/>
            <person name="de Wit P.J.G.M."/>
            <person name="Zhong S."/>
            <person name="Goodwin S.B."/>
            <person name="Grigoriev I.V."/>
        </authorList>
    </citation>
    <scope>NUCLEOTIDE SEQUENCE [LARGE SCALE GENOMIC DNA]</scope>
    <source>
        <strain evidence="2 3">UAMH 10762</strain>
    </source>
</reference>
<dbReference type="EMBL" id="KB445562">
    <property type="protein sequence ID" value="EMC92229.1"/>
    <property type="molecule type" value="Genomic_DNA"/>
</dbReference>
<dbReference type="RefSeq" id="XP_007680360.1">
    <property type="nucleotide sequence ID" value="XM_007682170.1"/>
</dbReference>
<evidence type="ECO:0000313" key="2">
    <source>
        <dbReference type="EMBL" id="EMC92229.1"/>
    </source>
</evidence>
<dbReference type="GeneID" id="19113476"/>
<feature type="compositionally biased region" description="Polar residues" evidence="1">
    <location>
        <begin position="55"/>
        <end position="65"/>
    </location>
</feature>
<dbReference type="Proteomes" id="UP000011761">
    <property type="component" value="Unassembled WGS sequence"/>
</dbReference>
<sequence length="71" mass="7810">MKGTSIALYPSKCLRRTEPIAAEEEQMPVAQSGTDTVGQRQIVGPLLRKARKSGTQRAFSQQSVDVRSEAY</sequence>
<proteinExistence type="predicted"/>
<evidence type="ECO:0000256" key="1">
    <source>
        <dbReference type="SAM" id="MobiDB-lite"/>
    </source>
</evidence>
<accession>M2MZX6</accession>
<dbReference type="AlphaFoldDB" id="M2MZX6"/>
<dbReference type="HOGENOM" id="CLU_2739619_0_0_1"/>
<name>M2MZX6_BAUPA</name>
<keyword evidence="3" id="KW-1185">Reference proteome</keyword>
<dbReference type="KEGG" id="bcom:BAUCODRAFT_38249"/>
<gene>
    <name evidence="2" type="ORF">BAUCODRAFT_38249</name>
</gene>